<evidence type="ECO:0000313" key="4">
    <source>
        <dbReference type="Proteomes" id="UP001147752"/>
    </source>
</evidence>
<gene>
    <name evidence="3" type="ORF">N7517_004867</name>
</gene>
<feature type="compositionally biased region" description="Polar residues" evidence="1">
    <location>
        <begin position="57"/>
        <end position="68"/>
    </location>
</feature>
<feature type="compositionally biased region" description="Basic and acidic residues" evidence="1">
    <location>
        <begin position="131"/>
        <end position="146"/>
    </location>
</feature>
<dbReference type="EMBL" id="JAPZBT010000002">
    <property type="protein sequence ID" value="KAJ5372861.1"/>
    <property type="molecule type" value="Genomic_DNA"/>
</dbReference>
<evidence type="ECO:0000313" key="3">
    <source>
        <dbReference type="EMBL" id="KAJ5372861.1"/>
    </source>
</evidence>
<name>A0A9W9S6C1_9EURO</name>
<dbReference type="Proteomes" id="UP001147752">
    <property type="component" value="Unassembled WGS sequence"/>
</dbReference>
<feature type="region of interest" description="Disordered" evidence="1">
    <location>
        <begin position="119"/>
        <end position="146"/>
    </location>
</feature>
<dbReference type="PANTHER" id="PTHR37014">
    <property type="entry name" value="EXPRESSION LETHALITY PROTEIN HEL10, PUTATIVE (AFU_ORTHOLOGUE AFUA_1G06580)-RELATED"/>
    <property type="match status" value="1"/>
</dbReference>
<comment type="caution">
    <text evidence="3">The sequence shown here is derived from an EMBL/GenBank/DDBJ whole genome shotgun (WGS) entry which is preliminary data.</text>
</comment>
<keyword evidence="4" id="KW-1185">Reference proteome</keyword>
<feature type="region of interest" description="Disordered" evidence="1">
    <location>
        <begin position="1"/>
        <end position="43"/>
    </location>
</feature>
<dbReference type="GO" id="GO:0019867">
    <property type="term" value="C:outer membrane"/>
    <property type="evidence" value="ECO:0007669"/>
    <property type="project" value="InterPro"/>
</dbReference>
<dbReference type="RefSeq" id="XP_056578847.1">
    <property type="nucleotide sequence ID" value="XM_056722597.1"/>
</dbReference>
<dbReference type="InterPro" id="IPR008816">
    <property type="entry name" value="Gly_zipper_2TM_dom"/>
</dbReference>
<proteinExistence type="predicted"/>
<accession>A0A9W9S6C1</accession>
<dbReference type="AlphaFoldDB" id="A0A9W9S6C1"/>
<dbReference type="Pfam" id="PF05433">
    <property type="entry name" value="Rick_17kDa_Anti"/>
    <property type="match status" value="1"/>
</dbReference>
<evidence type="ECO:0000259" key="2">
    <source>
        <dbReference type="Pfam" id="PF05433"/>
    </source>
</evidence>
<sequence length="146" mass="15539">MSNRDYYGDNAPEQPRMDEFQHFNSMSTSNGSSVSGPVPDGVACQDKASIYQQTRWDDQIQTGAPKSDTNGERGMGATLVGGTGGAFVGHHVGKKSEHGVLGAIGGAIAGAVLANMTSNAVKGNHHGRGDRRRERLERKMDRLGLK</sequence>
<evidence type="ECO:0000256" key="1">
    <source>
        <dbReference type="SAM" id="MobiDB-lite"/>
    </source>
</evidence>
<organism evidence="3 4">
    <name type="scientific">Penicillium concentricum</name>
    <dbReference type="NCBI Taxonomy" id="293559"/>
    <lineage>
        <taxon>Eukaryota</taxon>
        <taxon>Fungi</taxon>
        <taxon>Dikarya</taxon>
        <taxon>Ascomycota</taxon>
        <taxon>Pezizomycotina</taxon>
        <taxon>Eurotiomycetes</taxon>
        <taxon>Eurotiomycetidae</taxon>
        <taxon>Eurotiales</taxon>
        <taxon>Aspergillaceae</taxon>
        <taxon>Penicillium</taxon>
    </lineage>
</organism>
<feature type="region of interest" description="Disordered" evidence="1">
    <location>
        <begin position="57"/>
        <end position="78"/>
    </location>
</feature>
<feature type="domain" description="Glycine zipper 2TM" evidence="2">
    <location>
        <begin position="77"/>
        <end position="116"/>
    </location>
</feature>
<reference evidence="3" key="1">
    <citation type="submission" date="2022-12" db="EMBL/GenBank/DDBJ databases">
        <authorList>
            <person name="Petersen C."/>
        </authorList>
    </citation>
    <scope>NUCLEOTIDE SEQUENCE</scope>
    <source>
        <strain evidence="3">IBT 3081</strain>
    </source>
</reference>
<dbReference type="GeneID" id="81461780"/>
<protein>
    <recommendedName>
        <fullName evidence="2">Glycine zipper 2TM domain-containing protein</fullName>
    </recommendedName>
</protein>
<dbReference type="PANTHER" id="PTHR37014:SF10">
    <property type="entry name" value="RICH PROTEIN MS8, PUTATIVE (AFU_ORTHOLOGUE AFUA_7G05650)-RELATED"/>
    <property type="match status" value="1"/>
</dbReference>
<feature type="compositionally biased region" description="Low complexity" evidence="1">
    <location>
        <begin position="24"/>
        <end position="39"/>
    </location>
</feature>
<reference evidence="3" key="2">
    <citation type="journal article" date="2023" name="IMA Fungus">
        <title>Comparative genomic study of the Penicillium genus elucidates a diverse pangenome and 15 lateral gene transfer events.</title>
        <authorList>
            <person name="Petersen C."/>
            <person name="Sorensen T."/>
            <person name="Nielsen M.R."/>
            <person name="Sondergaard T.E."/>
            <person name="Sorensen J.L."/>
            <person name="Fitzpatrick D.A."/>
            <person name="Frisvad J.C."/>
            <person name="Nielsen K.L."/>
        </authorList>
    </citation>
    <scope>NUCLEOTIDE SEQUENCE</scope>
    <source>
        <strain evidence="3">IBT 3081</strain>
    </source>
</reference>